<gene>
    <name evidence="1" type="primary">lptC</name>
    <name evidence="1" type="ORF">MUY27_13555</name>
</gene>
<dbReference type="RefSeq" id="WP_245130594.1">
    <property type="nucleotide sequence ID" value="NZ_JALJEJ010000006.1"/>
</dbReference>
<accession>A0A9X2BDV4</accession>
<name>A0A9X2BDV4_9SPHI</name>
<dbReference type="NCBIfam" id="TIGR04409">
    <property type="entry name" value="LptC_YrbK"/>
    <property type="match status" value="1"/>
</dbReference>
<dbReference type="EMBL" id="JALJEJ010000006">
    <property type="protein sequence ID" value="MCJ8210738.1"/>
    <property type="molecule type" value="Genomic_DNA"/>
</dbReference>
<evidence type="ECO:0000313" key="2">
    <source>
        <dbReference type="Proteomes" id="UP001139450"/>
    </source>
</evidence>
<dbReference type="Gene3D" id="2.60.450.10">
    <property type="entry name" value="Lipopolysaccharide (LPS) transport protein A like domain"/>
    <property type="match status" value="1"/>
</dbReference>
<dbReference type="AlphaFoldDB" id="A0A9X2BDV4"/>
<comment type="caution">
    <text evidence="1">The sequence shown here is derived from an EMBL/GenBank/DDBJ whole genome shotgun (WGS) entry which is preliminary data.</text>
</comment>
<reference evidence="1" key="1">
    <citation type="submission" date="2022-04" db="EMBL/GenBank/DDBJ databases">
        <title>Mucilaginibacter sp. RS28 isolated from freshwater.</title>
        <authorList>
            <person name="Ko S.-R."/>
        </authorList>
    </citation>
    <scope>NUCLEOTIDE SEQUENCE</scope>
    <source>
        <strain evidence="1">RS28</strain>
    </source>
</reference>
<dbReference type="InterPro" id="IPR010664">
    <property type="entry name" value="LipoPS_assembly_LptC-rel"/>
</dbReference>
<organism evidence="1 2">
    <name type="scientific">Mucilaginibacter straminoryzae</name>
    <dbReference type="NCBI Taxonomy" id="2932774"/>
    <lineage>
        <taxon>Bacteria</taxon>
        <taxon>Pseudomonadati</taxon>
        <taxon>Bacteroidota</taxon>
        <taxon>Sphingobacteriia</taxon>
        <taxon>Sphingobacteriales</taxon>
        <taxon>Sphingobacteriaceae</taxon>
        <taxon>Mucilaginibacter</taxon>
    </lineage>
</organism>
<dbReference type="PROSITE" id="PS51257">
    <property type="entry name" value="PROKAR_LIPOPROTEIN"/>
    <property type="match status" value="1"/>
</dbReference>
<evidence type="ECO:0000313" key="1">
    <source>
        <dbReference type="EMBL" id="MCJ8210738.1"/>
    </source>
</evidence>
<sequence length="193" mass="21411">MLRSLCNGVKFGFTVAVVALLLAGCEENDLKKVREIASMQETKPVQRTTGVDVIYSDSAKVKARLTSPLMLEYTEGKKPYTEMPKGVKVVFFDANLKMSSSVVADYAIRYNNEHLIELRKNVVATNAKGDKFMSDELIWEEITNKVTSQKPVTIITTDGSVINGASLKTNQKFDPWDISQTTGKFPVNQNIAP</sequence>
<protein>
    <submittedName>
        <fullName evidence="1">LPS export ABC transporter periplasmic protein LptC</fullName>
    </submittedName>
</protein>
<dbReference type="Pfam" id="PF06835">
    <property type="entry name" value="LptC"/>
    <property type="match status" value="1"/>
</dbReference>
<dbReference type="GO" id="GO:0005886">
    <property type="term" value="C:plasma membrane"/>
    <property type="evidence" value="ECO:0007669"/>
    <property type="project" value="InterPro"/>
</dbReference>
<dbReference type="Proteomes" id="UP001139450">
    <property type="component" value="Unassembled WGS sequence"/>
</dbReference>
<proteinExistence type="predicted"/>
<keyword evidence="2" id="KW-1185">Reference proteome</keyword>
<dbReference type="InterPro" id="IPR026265">
    <property type="entry name" value="LptC"/>
</dbReference>
<dbReference type="GO" id="GO:0015221">
    <property type="term" value="F:lipopolysaccharide transmembrane transporter activity"/>
    <property type="evidence" value="ECO:0007669"/>
    <property type="project" value="InterPro"/>
</dbReference>